<dbReference type="Proteomes" id="UP000006607">
    <property type="component" value="Unassembled WGS sequence"/>
</dbReference>
<accession>A0A9W5K9I3</accession>
<reference evidence="1" key="1">
    <citation type="submission" date="2012-04" db="EMBL/GenBank/DDBJ databases">
        <title>The Genome Sequence of Bacillus cereus VD014.</title>
        <authorList>
            <consortium name="The Broad Institute Genome Sequencing Platform"/>
            <consortium name="The Broad Institute Genome Sequencing Center for Infectious Disease"/>
            <person name="Feldgarden M."/>
            <person name="Van der Auwera G.A."/>
            <person name="Mahillon J."/>
            <person name="Duprez V."/>
            <person name="Timmery S."/>
            <person name="Mattelet C."/>
            <person name="Dierick K."/>
            <person name="Sun M."/>
            <person name="Yu Z."/>
            <person name="Zhu L."/>
            <person name="Hu X."/>
            <person name="Shank E.B."/>
            <person name="Swiecicka I."/>
            <person name="Hansen B.M."/>
            <person name="Andrup L."/>
            <person name="Young S.K."/>
            <person name="Zeng Q."/>
            <person name="Gargeya S."/>
            <person name="Fitzgerald M."/>
            <person name="Haas B."/>
            <person name="Abouelleil A."/>
            <person name="Alvarado L."/>
            <person name="Arachchi H.M."/>
            <person name="Berlin A."/>
            <person name="Chapman S.B."/>
            <person name="Goldberg J."/>
            <person name="Griggs A."/>
            <person name="Gujja S."/>
            <person name="Hansen M."/>
            <person name="Howarth C."/>
            <person name="Imamovic A."/>
            <person name="Larimer J."/>
            <person name="McCowen C."/>
            <person name="Montmayeur A."/>
            <person name="Murphy C."/>
            <person name="Neiman D."/>
            <person name="Pearson M."/>
            <person name="Priest M."/>
            <person name="Roberts A."/>
            <person name="Saif S."/>
            <person name="Shea T."/>
            <person name="Sisk P."/>
            <person name="Sykes S."/>
            <person name="Wortman J."/>
            <person name="Nusbaum C."/>
            <person name="Birren B."/>
        </authorList>
    </citation>
    <scope>NUCLEOTIDE SEQUENCE</scope>
    <source>
        <strain evidence="1">VD014</strain>
    </source>
</reference>
<evidence type="ECO:0000313" key="1">
    <source>
        <dbReference type="EMBL" id="EJR23694.1"/>
    </source>
</evidence>
<evidence type="ECO:0000313" key="2">
    <source>
        <dbReference type="Proteomes" id="UP000006607"/>
    </source>
</evidence>
<dbReference type="AlphaFoldDB" id="A0A9W5K9I3"/>
<dbReference type="EMBL" id="AHER01000026">
    <property type="protein sequence ID" value="EJR23694.1"/>
    <property type="molecule type" value="Genomic_DNA"/>
</dbReference>
<dbReference type="RefSeq" id="WP_000291768.1">
    <property type="nucleotide sequence ID" value="NZ_JH792025.1"/>
</dbReference>
<sequence>MYYPYYESQPYTQINRPPSLGGFGGPGCVNKWTLVNVGGSIFPMLITNYTIGGQVTGQIPTGLTNTSFPATSIIDSICL</sequence>
<organism evidence="1 2">
    <name type="scientific">Bacillus cereus (strain VD014)</name>
    <dbReference type="NCBI Taxonomy" id="1053223"/>
    <lineage>
        <taxon>Bacteria</taxon>
        <taxon>Bacillati</taxon>
        <taxon>Bacillota</taxon>
        <taxon>Bacilli</taxon>
        <taxon>Bacillales</taxon>
        <taxon>Bacillaceae</taxon>
        <taxon>Bacillus</taxon>
        <taxon>Bacillus cereus group</taxon>
    </lineage>
</organism>
<name>A0A9W5K9I3_BACC8</name>
<gene>
    <name evidence="1" type="ORF">IIA_01925</name>
</gene>
<protein>
    <submittedName>
        <fullName evidence="1">Uncharacterized protein</fullName>
    </submittedName>
</protein>
<proteinExistence type="predicted"/>
<comment type="caution">
    <text evidence="1">The sequence shown here is derived from an EMBL/GenBank/DDBJ whole genome shotgun (WGS) entry which is preliminary data.</text>
</comment>